<sequence>MFKILNNPDCLCGEHGDVDHYLTSSNDIVSQEEETDELSKVRLGGFHMLLSYMGAVGKIMGGSGLEEMWYESVVSSDMKKLEKVTCTAKLWLQHFKQVCALHKFMRAKGINDWNLHTSFFQRMLVHFHAAGYIHYAKSVHLRY</sequence>
<evidence type="ECO:0000313" key="2">
    <source>
        <dbReference type="Proteomes" id="UP000499080"/>
    </source>
</evidence>
<gene>
    <name evidence="1" type="ORF">AVEN_72208_1</name>
</gene>
<comment type="caution">
    <text evidence="1">The sequence shown here is derived from an EMBL/GenBank/DDBJ whole genome shotgun (WGS) entry which is preliminary data.</text>
</comment>
<evidence type="ECO:0000313" key="1">
    <source>
        <dbReference type="EMBL" id="GBM63786.1"/>
    </source>
</evidence>
<protein>
    <submittedName>
        <fullName evidence="1">Uncharacterized protein</fullName>
    </submittedName>
</protein>
<accession>A0A4Y2HEQ3</accession>
<dbReference type="Proteomes" id="UP000499080">
    <property type="component" value="Unassembled WGS sequence"/>
</dbReference>
<name>A0A4Y2HEQ3_ARAVE</name>
<reference evidence="1 2" key="1">
    <citation type="journal article" date="2019" name="Sci. Rep.">
        <title>Orb-weaving spider Araneus ventricosus genome elucidates the spidroin gene catalogue.</title>
        <authorList>
            <person name="Kono N."/>
            <person name="Nakamura H."/>
            <person name="Ohtoshi R."/>
            <person name="Moran D.A.P."/>
            <person name="Shinohara A."/>
            <person name="Yoshida Y."/>
            <person name="Fujiwara M."/>
            <person name="Mori M."/>
            <person name="Tomita M."/>
            <person name="Arakawa K."/>
        </authorList>
    </citation>
    <scope>NUCLEOTIDE SEQUENCE [LARGE SCALE GENOMIC DNA]</scope>
</reference>
<keyword evidence="2" id="KW-1185">Reference proteome</keyword>
<organism evidence="1 2">
    <name type="scientific">Araneus ventricosus</name>
    <name type="common">Orbweaver spider</name>
    <name type="synonym">Epeira ventricosa</name>
    <dbReference type="NCBI Taxonomy" id="182803"/>
    <lineage>
        <taxon>Eukaryota</taxon>
        <taxon>Metazoa</taxon>
        <taxon>Ecdysozoa</taxon>
        <taxon>Arthropoda</taxon>
        <taxon>Chelicerata</taxon>
        <taxon>Arachnida</taxon>
        <taxon>Araneae</taxon>
        <taxon>Araneomorphae</taxon>
        <taxon>Entelegynae</taxon>
        <taxon>Araneoidea</taxon>
        <taxon>Araneidae</taxon>
        <taxon>Araneus</taxon>
    </lineage>
</organism>
<dbReference type="EMBL" id="BGPR01001890">
    <property type="protein sequence ID" value="GBM63786.1"/>
    <property type="molecule type" value="Genomic_DNA"/>
</dbReference>
<proteinExistence type="predicted"/>
<dbReference type="AlphaFoldDB" id="A0A4Y2HEQ3"/>